<dbReference type="InterPro" id="IPR029016">
    <property type="entry name" value="GAF-like_dom_sf"/>
</dbReference>
<dbReference type="CDD" id="cd00130">
    <property type="entry name" value="PAS"/>
    <property type="match status" value="1"/>
</dbReference>
<organism evidence="5 6">
    <name type="scientific">Solirubrobacter pauli</name>
    <dbReference type="NCBI Taxonomy" id="166793"/>
    <lineage>
        <taxon>Bacteria</taxon>
        <taxon>Bacillati</taxon>
        <taxon>Actinomycetota</taxon>
        <taxon>Thermoleophilia</taxon>
        <taxon>Solirubrobacterales</taxon>
        <taxon>Solirubrobacteraceae</taxon>
        <taxon>Solirubrobacter</taxon>
    </lineage>
</organism>
<dbReference type="EMBL" id="RBIL01000002">
    <property type="protein sequence ID" value="RKQ86803.1"/>
    <property type="molecule type" value="Genomic_DNA"/>
</dbReference>
<dbReference type="InterPro" id="IPR000014">
    <property type="entry name" value="PAS"/>
</dbReference>
<dbReference type="SMART" id="SM00267">
    <property type="entry name" value="GGDEF"/>
    <property type="match status" value="1"/>
</dbReference>
<dbReference type="CDD" id="cd01948">
    <property type="entry name" value="EAL"/>
    <property type="match status" value="1"/>
</dbReference>
<dbReference type="InterPro" id="IPR001633">
    <property type="entry name" value="EAL_dom"/>
</dbReference>
<protein>
    <submittedName>
        <fullName evidence="5">PAS domain S-box-containing protein/diguanylate cyclase (GGDEF)-like protein</fullName>
    </submittedName>
</protein>
<dbReference type="NCBIfam" id="TIGR00229">
    <property type="entry name" value="sensory_box"/>
    <property type="match status" value="1"/>
</dbReference>
<dbReference type="Gene3D" id="3.30.450.40">
    <property type="match status" value="1"/>
</dbReference>
<feature type="coiled-coil region" evidence="1">
    <location>
        <begin position="115"/>
        <end position="142"/>
    </location>
</feature>
<feature type="domain" description="EAL" evidence="3">
    <location>
        <begin position="425"/>
        <end position="684"/>
    </location>
</feature>
<sequence length="685" mass="74256">MPTDEPSLEELYEDAPCGYVSMTADGTITRANRTFVRSLGRSGEEVVGQRLQSLMTPGSRLYAETHWRPRLDLAGELREMPVDLVRADRSRLPVLLSAVQVGDSVRASVFDASDRRRYERELLAARDVEREARERVERLQRLSTALSAAVGLDSVAAALVDGVFDAVAPERCSVSLDGTTLHQREELIPTAGSTTAHELPLDVSGRRIGTLTITFAADRELTVDDRAFLDACAAAGATAVWRADLFAQMRHQAVHDPLTGLPNWLMLSERLAYLIARARRYDEHFAVVAVGLDNFKTINDTRGHAVGNEVLRLVAARLSGAIRETDLVARAGGDEFIVVYADLASEDESDLVAGRLQATFADPVTASDGEVYVRASVGVVAVDSGAEDAERVLSDADVALMAAKRSAADHPIRFDHTMRERVRERARVEQDLRTALDNDELIVHYQPIVAAADGTLRSMEALVRWEHPTRGLVSPGVFVPVAEDCGLILEIGRHVLDTACRQLAAWRAAGQVADHVGVTVNVSARQLEQPGLVDEVAAALAASGLDRTPSRLGLELTESMLMHSPEAALDRLCELRALGVRLLLDDFGTGASSLARLRRLPVDTLKIDRAFITGLGGEDRDDDAFVAAITSLAGALGLDTVAEGVETEIQLARLQQLGATRIQGFLFSRPVPANEFVRDWGLAAP</sequence>
<evidence type="ECO:0000259" key="3">
    <source>
        <dbReference type="PROSITE" id="PS50883"/>
    </source>
</evidence>
<dbReference type="OrthoDB" id="23692at2"/>
<dbReference type="Gene3D" id="3.20.20.450">
    <property type="entry name" value="EAL domain"/>
    <property type="match status" value="1"/>
</dbReference>
<dbReference type="NCBIfam" id="TIGR00254">
    <property type="entry name" value="GGDEF"/>
    <property type="match status" value="1"/>
</dbReference>
<dbReference type="PROSITE" id="PS50887">
    <property type="entry name" value="GGDEF"/>
    <property type="match status" value="1"/>
</dbReference>
<evidence type="ECO:0000256" key="1">
    <source>
        <dbReference type="SAM" id="Coils"/>
    </source>
</evidence>
<evidence type="ECO:0000313" key="5">
    <source>
        <dbReference type="EMBL" id="RKQ86803.1"/>
    </source>
</evidence>
<dbReference type="PROSITE" id="PS50112">
    <property type="entry name" value="PAS"/>
    <property type="match status" value="1"/>
</dbReference>
<dbReference type="SUPFAM" id="SSF141868">
    <property type="entry name" value="EAL domain-like"/>
    <property type="match status" value="1"/>
</dbReference>
<name>A0A660L4G4_9ACTN</name>
<feature type="domain" description="GGDEF" evidence="4">
    <location>
        <begin position="283"/>
        <end position="416"/>
    </location>
</feature>
<dbReference type="InterPro" id="IPR043128">
    <property type="entry name" value="Rev_trsase/Diguanyl_cyclase"/>
</dbReference>
<dbReference type="AlphaFoldDB" id="A0A660L4G4"/>
<dbReference type="Pfam" id="PF00989">
    <property type="entry name" value="PAS"/>
    <property type="match status" value="1"/>
</dbReference>
<feature type="domain" description="PAS" evidence="2">
    <location>
        <begin position="4"/>
        <end position="57"/>
    </location>
</feature>
<dbReference type="SMART" id="SM00052">
    <property type="entry name" value="EAL"/>
    <property type="match status" value="1"/>
</dbReference>
<dbReference type="InterPro" id="IPR000160">
    <property type="entry name" value="GGDEF_dom"/>
</dbReference>
<dbReference type="PANTHER" id="PTHR44757">
    <property type="entry name" value="DIGUANYLATE CYCLASE DGCP"/>
    <property type="match status" value="1"/>
</dbReference>
<dbReference type="Pfam" id="PF00990">
    <property type="entry name" value="GGDEF"/>
    <property type="match status" value="1"/>
</dbReference>
<dbReference type="Gene3D" id="3.30.450.20">
    <property type="entry name" value="PAS domain"/>
    <property type="match status" value="1"/>
</dbReference>
<dbReference type="Proteomes" id="UP000278962">
    <property type="component" value="Unassembled WGS sequence"/>
</dbReference>
<dbReference type="SUPFAM" id="SSF55781">
    <property type="entry name" value="GAF domain-like"/>
    <property type="match status" value="1"/>
</dbReference>
<dbReference type="CDD" id="cd01949">
    <property type="entry name" value="GGDEF"/>
    <property type="match status" value="1"/>
</dbReference>
<dbReference type="InterPro" id="IPR029787">
    <property type="entry name" value="Nucleotide_cyclase"/>
</dbReference>
<proteinExistence type="predicted"/>
<dbReference type="InterPro" id="IPR035919">
    <property type="entry name" value="EAL_sf"/>
</dbReference>
<dbReference type="PANTHER" id="PTHR44757:SF2">
    <property type="entry name" value="BIOFILM ARCHITECTURE MAINTENANCE PROTEIN MBAA"/>
    <property type="match status" value="1"/>
</dbReference>
<dbReference type="Pfam" id="PF00563">
    <property type="entry name" value="EAL"/>
    <property type="match status" value="1"/>
</dbReference>
<gene>
    <name evidence="5" type="ORF">C8N24_4818</name>
</gene>
<dbReference type="GO" id="GO:0006355">
    <property type="term" value="P:regulation of DNA-templated transcription"/>
    <property type="evidence" value="ECO:0007669"/>
    <property type="project" value="InterPro"/>
</dbReference>
<evidence type="ECO:0000259" key="4">
    <source>
        <dbReference type="PROSITE" id="PS50887"/>
    </source>
</evidence>
<evidence type="ECO:0000313" key="6">
    <source>
        <dbReference type="Proteomes" id="UP000278962"/>
    </source>
</evidence>
<keyword evidence="1" id="KW-0175">Coiled coil</keyword>
<dbReference type="SUPFAM" id="SSF55073">
    <property type="entry name" value="Nucleotide cyclase"/>
    <property type="match status" value="1"/>
</dbReference>
<dbReference type="Gene3D" id="3.30.70.270">
    <property type="match status" value="1"/>
</dbReference>
<dbReference type="SUPFAM" id="SSF55785">
    <property type="entry name" value="PYP-like sensor domain (PAS domain)"/>
    <property type="match status" value="1"/>
</dbReference>
<comment type="caution">
    <text evidence="5">The sequence shown here is derived from an EMBL/GenBank/DDBJ whole genome shotgun (WGS) entry which is preliminary data.</text>
</comment>
<keyword evidence="6" id="KW-1185">Reference proteome</keyword>
<evidence type="ECO:0000259" key="2">
    <source>
        <dbReference type="PROSITE" id="PS50112"/>
    </source>
</evidence>
<dbReference type="InterPro" id="IPR052155">
    <property type="entry name" value="Biofilm_reg_signaling"/>
</dbReference>
<dbReference type="InterPro" id="IPR035965">
    <property type="entry name" value="PAS-like_dom_sf"/>
</dbReference>
<dbReference type="InterPro" id="IPR013767">
    <property type="entry name" value="PAS_fold"/>
</dbReference>
<dbReference type="SMART" id="SM00091">
    <property type="entry name" value="PAS"/>
    <property type="match status" value="1"/>
</dbReference>
<dbReference type="PROSITE" id="PS50883">
    <property type="entry name" value="EAL"/>
    <property type="match status" value="1"/>
</dbReference>
<dbReference type="RefSeq" id="WP_121254842.1">
    <property type="nucleotide sequence ID" value="NZ_RBIL01000002.1"/>
</dbReference>
<reference evidence="5 6" key="1">
    <citation type="submission" date="2018-10" db="EMBL/GenBank/DDBJ databases">
        <title>Genomic Encyclopedia of Archaeal and Bacterial Type Strains, Phase II (KMG-II): from individual species to whole genera.</title>
        <authorList>
            <person name="Goeker M."/>
        </authorList>
    </citation>
    <scope>NUCLEOTIDE SEQUENCE [LARGE SCALE GENOMIC DNA]</scope>
    <source>
        <strain evidence="5 6">DSM 14954</strain>
    </source>
</reference>
<accession>A0A660L4G4</accession>